<comment type="caution">
    <text evidence="1">The sequence shown here is derived from an EMBL/GenBank/DDBJ whole genome shotgun (WGS) entry which is preliminary data.</text>
</comment>
<evidence type="ECO:0000313" key="2">
    <source>
        <dbReference type="Proteomes" id="UP001359485"/>
    </source>
</evidence>
<proteinExistence type="predicted"/>
<gene>
    <name evidence="1" type="ORF">RUM44_000290</name>
</gene>
<sequence length="66" mass="7604">MEVTKSRSWDEEVRYDDEKGQNECPLFNDSFVVVPESRRLPNTFGVFGAVRVETEEAVCLRYSNGD</sequence>
<keyword evidence="2" id="KW-1185">Reference proteome</keyword>
<name>A0ABR1B534_POLSC</name>
<organism evidence="1 2">
    <name type="scientific">Polyplax serrata</name>
    <name type="common">Common mouse louse</name>
    <dbReference type="NCBI Taxonomy" id="468196"/>
    <lineage>
        <taxon>Eukaryota</taxon>
        <taxon>Metazoa</taxon>
        <taxon>Ecdysozoa</taxon>
        <taxon>Arthropoda</taxon>
        <taxon>Hexapoda</taxon>
        <taxon>Insecta</taxon>
        <taxon>Pterygota</taxon>
        <taxon>Neoptera</taxon>
        <taxon>Paraneoptera</taxon>
        <taxon>Psocodea</taxon>
        <taxon>Troctomorpha</taxon>
        <taxon>Phthiraptera</taxon>
        <taxon>Anoplura</taxon>
        <taxon>Polyplacidae</taxon>
        <taxon>Polyplax</taxon>
    </lineage>
</organism>
<dbReference type="EMBL" id="JAWJWF010000003">
    <property type="protein sequence ID" value="KAK6635041.1"/>
    <property type="molecule type" value="Genomic_DNA"/>
</dbReference>
<dbReference type="Proteomes" id="UP001359485">
    <property type="component" value="Unassembled WGS sequence"/>
</dbReference>
<protein>
    <submittedName>
        <fullName evidence="1">Uncharacterized protein</fullName>
    </submittedName>
</protein>
<reference evidence="1 2" key="1">
    <citation type="submission" date="2023-09" db="EMBL/GenBank/DDBJ databases">
        <title>Genomes of two closely related lineages of the louse Polyplax serrata with different host specificities.</title>
        <authorList>
            <person name="Martinu J."/>
            <person name="Tarabai H."/>
            <person name="Stefka J."/>
            <person name="Hypsa V."/>
        </authorList>
    </citation>
    <scope>NUCLEOTIDE SEQUENCE [LARGE SCALE GENOMIC DNA]</scope>
    <source>
        <strain evidence="1">98ZLc_SE</strain>
    </source>
</reference>
<accession>A0ABR1B534</accession>
<evidence type="ECO:0000313" key="1">
    <source>
        <dbReference type="EMBL" id="KAK6635041.1"/>
    </source>
</evidence>